<name>C4WNP2_9HYPH</name>
<evidence type="ECO:0000313" key="2">
    <source>
        <dbReference type="Proteomes" id="UP000004386"/>
    </source>
</evidence>
<reference evidence="1 2" key="1">
    <citation type="submission" date="2009-05" db="EMBL/GenBank/DDBJ databases">
        <authorList>
            <person name="Setubal J.C."/>
            <person name="Boyle S."/>
            <person name="Crasta O.R."/>
            <person name="Gillespie J.J."/>
            <person name="Kenyon R.W."/>
            <person name="Lu J."/>
            <person name="Mane S."/>
            <person name="Nagrani S."/>
            <person name="Shallom J.M."/>
            <person name="Shallom S."/>
            <person name="Shukla M."/>
            <person name="Snyder E.E."/>
            <person name="Sobral B.W."/>
            <person name="Wattam A.R."/>
            <person name="Will R."/>
            <person name="Williams K."/>
            <person name="Yoo H."/>
            <person name="Munk C."/>
            <person name="Tapia R."/>
            <person name="Green L."/>
            <person name="Rogers Y."/>
            <person name="Detter J.C."/>
            <person name="Bruce D."/>
            <person name="Brettin T.S."/>
            <person name="Tsolis R."/>
        </authorList>
    </citation>
    <scope>NUCLEOTIDE SEQUENCE [LARGE SCALE GENOMIC DNA]</scope>
    <source>
        <strain evidence="1 2">LMG 3301</strain>
    </source>
</reference>
<comment type="caution">
    <text evidence="1">The sequence shown here is derived from an EMBL/GenBank/DDBJ whole genome shotgun (WGS) entry which is preliminary data.</text>
</comment>
<dbReference type="HOGENOM" id="CLU_3202732_0_0_5"/>
<evidence type="ECO:0000313" key="1">
    <source>
        <dbReference type="EMBL" id="EEQ93369.1"/>
    </source>
</evidence>
<gene>
    <name evidence="1" type="ORF">OINT_2000520</name>
</gene>
<accession>C4WNP2</accession>
<proteinExistence type="predicted"/>
<dbReference type="EMBL" id="ACQA01000002">
    <property type="protein sequence ID" value="EEQ93369.1"/>
    <property type="molecule type" value="Genomic_DNA"/>
</dbReference>
<organism evidence="1 2">
    <name type="scientific">Brucella intermedia LMG 3301</name>
    <dbReference type="NCBI Taxonomy" id="641118"/>
    <lineage>
        <taxon>Bacteria</taxon>
        <taxon>Pseudomonadati</taxon>
        <taxon>Pseudomonadota</taxon>
        <taxon>Alphaproteobacteria</taxon>
        <taxon>Hyphomicrobiales</taxon>
        <taxon>Brucellaceae</taxon>
        <taxon>Brucella/Ochrobactrum group</taxon>
        <taxon>Brucella</taxon>
    </lineage>
</organism>
<dbReference type="Proteomes" id="UP000004386">
    <property type="component" value="Unassembled WGS sequence"/>
</dbReference>
<dbReference type="AlphaFoldDB" id="C4WNP2"/>
<protein>
    <submittedName>
        <fullName evidence="1">Uncharacterized protein</fullName>
    </submittedName>
</protein>
<sequence length="45" mass="5343">MHLLLSIFNFTSNFEEICSYIFFAPFAFPRRKNLFSVTFSAVLLY</sequence>